<dbReference type="HOGENOM" id="CLU_664570_0_0_1"/>
<feature type="compositionally biased region" description="Basic and acidic residues" evidence="1">
    <location>
        <begin position="77"/>
        <end position="91"/>
    </location>
</feature>
<name>M4CVN4_BRACM</name>
<reference evidence="2 3" key="2">
    <citation type="journal article" date="2018" name="Hortic Res">
        <title>Improved Brassica rapa reference genome by single-molecule sequencing and chromosome conformation capture technologies.</title>
        <authorList>
            <person name="Zhang L."/>
            <person name="Cai X."/>
            <person name="Wu J."/>
            <person name="Liu M."/>
            <person name="Grob S."/>
            <person name="Cheng F."/>
            <person name="Liang J."/>
            <person name="Cai C."/>
            <person name="Liu Z."/>
            <person name="Liu B."/>
            <person name="Wang F."/>
            <person name="Li S."/>
            <person name="Liu F."/>
            <person name="Li X."/>
            <person name="Cheng L."/>
            <person name="Yang W."/>
            <person name="Li M.H."/>
            <person name="Grossniklaus U."/>
            <person name="Zheng H."/>
            <person name="Wang X."/>
        </authorList>
    </citation>
    <scope>NUCLEOTIDE SEQUENCE [LARGE SCALE GENOMIC DNA]</scope>
    <source>
        <strain evidence="2 3">cv. Chiifu-401-42</strain>
    </source>
</reference>
<dbReference type="EnsemblPlants" id="Bra008281.1">
    <property type="protein sequence ID" value="Bra008281.1-P"/>
    <property type="gene ID" value="Bra008281"/>
</dbReference>
<feature type="region of interest" description="Disordered" evidence="1">
    <location>
        <begin position="1"/>
        <end position="103"/>
    </location>
</feature>
<reference evidence="2" key="3">
    <citation type="submission" date="2023-03" db="UniProtKB">
        <authorList>
            <consortium name="EnsemblPlants"/>
        </authorList>
    </citation>
    <scope>IDENTIFICATION</scope>
    <source>
        <strain evidence="2">cv. Chiifu-401-42</strain>
    </source>
</reference>
<dbReference type="Gramene" id="Bra008281.1">
    <property type="protein sequence ID" value="Bra008281.1-P"/>
    <property type="gene ID" value="Bra008281"/>
</dbReference>
<keyword evidence="3" id="KW-1185">Reference proteome</keyword>
<evidence type="ECO:0000256" key="1">
    <source>
        <dbReference type="SAM" id="MobiDB-lite"/>
    </source>
</evidence>
<organism evidence="2 3">
    <name type="scientific">Brassica campestris</name>
    <name type="common">Field mustard</name>
    <dbReference type="NCBI Taxonomy" id="3711"/>
    <lineage>
        <taxon>Eukaryota</taxon>
        <taxon>Viridiplantae</taxon>
        <taxon>Streptophyta</taxon>
        <taxon>Embryophyta</taxon>
        <taxon>Tracheophyta</taxon>
        <taxon>Spermatophyta</taxon>
        <taxon>Magnoliopsida</taxon>
        <taxon>eudicotyledons</taxon>
        <taxon>Gunneridae</taxon>
        <taxon>Pentapetalae</taxon>
        <taxon>rosids</taxon>
        <taxon>malvids</taxon>
        <taxon>Brassicales</taxon>
        <taxon>Brassicaceae</taxon>
        <taxon>Brassiceae</taxon>
        <taxon>Brassica</taxon>
    </lineage>
</organism>
<accession>M4CVN4</accession>
<reference evidence="2 3" key="1">
    <citation type="journal article" date="2011" name="Nat. Genet.">
        <title>The genome of the mesopolyploid crop species Brassica rapa.</title>
        <authorList>
            <consortium name="Brassica rapa Genome Sequencing Project Consortium"/>
            <person name="Wang X."/>
            <person name="Wang H."/>
            <person name="Wang J."/>
            <person name="Sun R."/>
            <person name="Wu J."/>
            <person name="Liu S."/>
            <person name="Bai Y."/>
            <person name="Mun J.H."/>
            <person name="Bancroft I."/>
            <person name="Cheng F."/>
            <person name="Huang S."/>
            <person name="Li X."/>
            <person name="Hua W."/>
            <person name="Wang J."/>
            <person name="Wang X."/>
            <person name="Freeling M."/>
            <person name="Pires J.C."/>
            <person name="Paterson A.H."/>
            <person name="Chalhoub B."/>
            <person name="Wang B."/>
            <person name="Hayward A."/>
            <person name="Sharpe A.G."/>
            <person name="Park B.S."/>
            <person name="Weisshaar B."/>
            <person name="Liu B."/>
            <person name="Li B."/>
            <person name="Liu B."/>
            <person name="Tong C."/>
            <person name="Song C."/>
            <person name="Duran C."/>
            <person name="Peng C."/>
            <person name="Geng C."/>
            <person name="Koh C."/>
            <person name="Lin C."/>
            <person name="Edwards D."/>
            <person name="Mu D."/>
            <person name="Shen D."/>
            <person name="Soumpourou E."/>
            <person name="Li F."/>
            <person name="Fraser F."/>
            <person name="Conant G."/>
            <person name="Lassalle G."/>
            <person name="King G.J."/>
            <person name="Bonnema G."/>
            <person name="Tang H."/>
            <person name="Wang H."/>
            <person name="Belcram H."/>
            <person name="Zhou H."/>
            <person name="Hirakawa H."/>
            <person name="Abe H."/>
            <person name="Guo H."/>
            <person name="Wang H."/>
            <person name="Jin H."/>
            <person name="Parkin I.A."/>
            <person name="Batley J."/>
            <person name="Kim J.S."/>
            <person name="Just J."/>
            <person name="Li J."/>
            <person name="Xu J."/>
            <person name="Deng J."/>
            <person name="Kim J.A."/>
            <person name="Li J."/>
            <person name="Yu J."/>
            <person name="Meng J."/>
            <person name="Wang J."/>
            <person name="Min J."/>
            <person name="Poulain J."/>
            <person name="Wang J."/>
            <person name="Hatakeyama K."/>
            <person name="Wu K."/>
            <person name="Wang L."/>
            <person name="Fang L."/>
            <person name="Trick M."/>
            <person name="Links M.G."/>
            <person name="Zhao M."/>
            <person name="Jin M."/>
            <person name="Ramchiary N."/>
            <person name="Drou N."/>
            <person name="Berkman P.J."/>
            <person name="Cai Q."/>
            <person name="Huang Q."/>
            <person name="Li R."/>
            <person name="Tabata S."/>
            <person name="Cheng S."/>
            <person name="Zhang S."/>
            <person name="Zhang S."/>
            <person name="Huang S."/>
            <person name="Sato S."/>
            <person name="Sun S."/>
            <person name="Kwon S.J."/>
            <person name="Choi S.R."/>
            <person name="Lee T.H."/>
            <person name="Fan W."/>
            <person name="Zhao X."/>
            <person name="Tan X."/>
            <person name="Xu X."/>
            <person name="Wang Y."/>
            <person name="Qiu Y."/>
            <person name="Yin Y."/>
            <person name="Li Y."/>
            <person name="Du Y."/>
            <person name="Liao Y."/>
            <person name="Lim Y."/>
            <person name="Narusaka Y."/>
            <person name="Wang Y."/>
            <person name="Wang Z."/>
            <person name="Li Z."/>
            <person name="Wang Z."/>
            <person name="Xiong Z."/>
            <person name="Zhang Z."/>
        </authorList>
    </citation>
    <scope>NUCLEOTIDE SEQUENCE [LARGE SCALE GENOMIC DNA]</scope>
    <source>
        <strain evidence="2 3">cv. Chiifu-401-42</strain>
    </source>
</reference>
<feature type="compositionally biased region" description="Acidic residues" evidence="1">
    <location>
        <begin position="1"/>
        <end position="10"/>
    </location>
</feature>
<dbReference type="eggNOG" id="KOG2347">
    <property type="taxonomic scope" value="Eukaryota"/>
</dbReference>
<proteinExistence type="predicted"/>
<sequence length="414" mass="46855">MSSDSDEDELLQMALKEQAQRDLTYQKPPSSSSSRPVANLVQQPRQHKPSPARKPSMDEPEVELLSISSEDDDVERESDVRERGRAKKEDDGGGALDGEEPDKIQLGEEYDVAIFTMIKSITNLLSKVHDEIQKMKIDMMKQFINLGETINHLAEIVREMKAGDGRVNGGTASQPATRIMKGAADLQVPEESMELYDWIYGAPIFDVYDDEEPSYDVFDDAVPINGDEDSSFLGFEYIEKNIQAMDSKIVEDSSFAPLPNKDIFKEFIDVSHIEAVITRIWIQSVAHKTYGRSITAPTHPIQSHELPTSKPKMLNEEQPVPGKPPPLRDKKFTPSCVFRKGVLATSHSPPLRHNAILLIKPERVFQSRLVRQESYVESEKLPYFVSNLEDKVVWRNGVLIRYNLEKNMTWPSSP</sequence>
<evidence type="ECO:0000313" key="3">
    <source>
        <dbReference type="Proteomes" id="UP000011750"/>
    </source>
</evidence>
<protein>
    <submittedName>
        <fullName evidence="2">Uncharacterized protein</fullName>
    </submittedName>
</protein>
<evidence type="ECO:0000313" key="2">
    <source>
        <dbReference type="EnsemblPlants" id="Bra008281.1-P"/>
    </source>
</evidence>
<feature type="region of interest" description="Disordered" evidence="1">
    <location>
        <begin position="296"/>
        <end position="326"/>
    </location>
</feature>
<dbReference type="InParanoid" id="M4CVN4"/>
<dbReference type="Proteomes" id="UP000011750">
    <property type="component" value="Chromosome A02"/>
</dbReference>
<feature type="compositionally biased region" description="Polar residues" evidence="1">
    <location>
        <begin position="21"/>
        <end position="44"/>
    </location>
</feature>
<dbReference type="STRING" id="51351.M4CVN4"/>
<dbReference type="AlphaFoldDB" id="M4CVN4"/>